<gene>
    <name evidence="2" type="ORF">HC757_00460</name>
</gene>
<dbReference type="Gene3D" id="3.40.190.10">
    <property type="entry name" value="Periplasmic binding protein-like II"/>
    <property type="match status" value="2"/>
</dbReference>
<comment type="caution">
    <text evidence="2">The sequence shown here is derived from an EMBL/GenBank/DDBJ whole genome shotgun (WGS) entry which is preliminary data.</text>
</comment>
<dbReference type="PANTHER" id="PTHR38834:SF3">
    <property type="entry name" value="SOLUTE-BINDING PROTEIN FAMILY 3_N-TERMINAL DOMAIN-CONTAINING PROTEIN"/>
    <property type="match status" value="1"/>
</dbReference>
<dbReference type="Proteomes" id="UP000737113">
    <property type="component" value="Unassembled WGS sequence"/>
</dbReference>
<reference evidence="2" key="1">
    <citation type="submission" date="2020-04" db="EMBL/GenBank/DDBJ databases">
        <title>Description of Shewanella salipaludis sp. nov., isolated from a salt marsh.</title>
        <authorList>
            <person name="Park S."/>
            <person name="Yoon J.-H."/>
        </authorList>
    </citation>
    <scope>NUCLEOTIDE SEQUENCE</scope>
    <source>
        <strain evidence="2">SHSM-M6</strain>
    </source>
</reference>
<evidence type="ECO:0000256" key="1">
    <source>
        <dbReference type="SAM" id="SignalP"/>
    </source>
</evidence>
<dbReference type="EMBL" id="JAAXYH010000001">
    <property type="protein sequence ID" value="NMH63657.1"/>
    <property type="molecule type" value="Genomic_DNA"/>
</dbReference>
<accession>A0A972FQ18</accession>
<evidence type="ECO:0000313" key="3">
    <source>
        <dbReference type="Proteomes" id="UP000737113"/>
    </source>
</evidence>
<dbReference type="AlphaFoldDB" id="A0A972FQ18"/>
<feature type="signal peptide" evidence="1">
    <location>
        <begin position="1"/>
        <end position="17"/>
    </location>
</feature>
<feature type="chain" id="PRO_5036961719" evidence="1">
    <location>
        <begin position="18"/>
        <end position="242"/>
    </location>
</feature>
<dbReference type="RefSeq" id="WP_169562789.1">
    <property type="nucleotide sequence ID" value="NZ_JAAXYH010000001.1"/>
</dbReference>
<name>A0A972FQ18_9GAMM</name>
<proteinExistence type="predicted"/>
<keyword evidence="3" id="KW-1185">Reference proteome</keyword>
<dbReference type="SUPFAM" id="SSF53850">
    <property type="entry name" value="Periplasmic binding protein-like II"/>
    <property type="match status" value="1"/>
</dbReference>
<protein>
    <submittedName>
        <fullName evidence="2">Transporter substrate-binding domain-containing protein</fullName>
    </submittedName>
</protein>
<keyword evidence="1" id="KW-0732">Signal</keyword>
<sequence>MRRCAWLMLCLVPQLQAEVLHLTSLHWPPYSSQNLANQGAVVAVVRAAVEAMGHELEVDFYPWSRAIKLANMPNAQYVGYFPEYGFKTDKYLFSSSLGSSPLGLVEQRLHPISWVQLRDLNQYTLGVVRDYVNTEELDAMISAGVQKVEFSSSDEHNVRKVAAARVDAAVIDVHVLNYILKQGGFEGLASRLQVNRRLLADKQLYIAFQNSAQGRRWRAITDAGLQKIDVAKILHDNLGQTP</sequence>
<dbReference type="PANTHER" id="PTHR38834">
    <property type="entry name" value="PERIPLASMIC SUBSTRATE BINDING PROTEIN FAMILY 3"/>
    <property type="match status" value="1"/>
</dbReference>
<evidence type="ECO:0000313" key="2">
    <source>
        <dbReference type="EMBL" id="NMH63657.1"/>
    </source>
</evidence>
<organism evidence="2 3">
    <name type="scientific">Shewanella salipaludis</name>
    <dbReference type="NCBI Taxonomy" id="2723052"/>
    <lineage>
        <taxon>Bacteria</taxon>
        <taxon>Pseudomonadati</taxon>
        <taxon>Pseudomonadota</taxon>
        <taxon>Gammaproteobacteria</taxon>
        <taxon>Alteromonadales</taxon>
        <taxon>Shewanellaceae</taxon>
        <taxon>Shewanella</taxon>
    </lineage>
</organism>